<name>A0A814ML59_9BILA</name>
<reference evidence="2" key="1">
    <citation type="submission" date="2021-02" db="EMBL/GenBank/DDBJ databases">
        <authorList>
            <person name="Nowell W R."/>
        </authorList>
    </citation>
    <scope>NUCLEOTIDE SEQUENCE</scope>
</reference>
<feature type="transmembrane region" description="Helical" evidence="1">
    <location>
        <begin position="166"/>
        <end position="189"/>
    </location>
</feature>
<dbReference type="AlphaFoldDB" id="A0A814ML59"/>
<evidence type="ECO:0000313" key="3">
    <source>
        <dbReference type="Proteomes" id="UP000663854"/>
    </source>
</evidence>
<protein>
    <submittedName>
        <fullName evidence="2">Uncharacterized protein</fullName>
    </submittedName>
</protein>
<keyword evidence="1" id="KW-0812">Transmembrane</keyword>
<feature type="transmembrane region" description="Helical" evidence="1">
    <location>
        <begin position="7"/>
        <end position="28"/>
    </location>
</feature>
<evidence type="ECO:0000256" key="1">
    <source>
        <dbReference type="SAM" id="Phobius"/>
    </source>
</evidence>
<dbReference type="Proteomes" id="UP000663854">
    <property type="component" value="Unassembled WGS sequence"/>
</dbReference>
<keyword evidence="1" id="KW-1133">Transmembrane helix</keyword>
<accession>A0A814ML59</accession>
<dbReference type="EMBL" id="CAJNOH010000577">
    <property type="protein sequence ID" value="CAF1079387.1"/>
    <property type="molecule type" value="Genomic_DNA"/>
</dbReference>
<evidence type="ECO:0000313" key="2">
    <source>
        <dbReference type="EMBL" id="CAF1079387.1"/>
    </source>
</evidence>
<proteinExistence type="predicted"/>
<feature type="transmembrane region" description="Helical" evidence="1">
    <location>
        <begin position="132"/>
        <end position="154"/>
    </location>
</feature>
<comment type="caution">
    <text evidence="2">The sequence shown here is derived from an EMBL/GenBank/DDBJ whole genome shotgun (WGS) entry which is preliminary data.</text>
</comment>
<sequence length="271" mass="30708">MKRLERLGSVAFFTVTASLVFHLIGMSYNSWRVTTCHNCDPLNPLASWRTSVRQRCYDAGVAALFLSNDTSSRVSANAFLTQVCIPNQFLIVDDPNEAFNCLINASRQPDLICLSRRRGQNCKCDYTKRTKAVLAMTVLSALSLGILMFLSHLVAFVKIDYILRWLIPLCFVLLLFSILCIVVAISTAGGKLDEDLYHLRSRWAAIEEFSADGPINENWEARFINLTHAEYHVKVGWCFGMEILALYFSLVSLVIYALMFFAKSRPDPREK</sequence>
<feature type="transmembrane region" description="Helical" evidence="1">
    <location>
        <begin position="243"/>
        <end position="262"/>
    </location>
</feature>
<keyword evidence="1" id="KW-0472">Membrane</keyword>
<organism evidence="2 3">
    <name type="scientific">Rotaria sordida</name>
    <dbReference type="NCBI Taxonomy" id="392033"/>
    <lineage>
        <taxon>Eukaryota</taxon>
        <taxon>Metazoa</taxon>
        <taxon>Spiralia</taxon>
        <taxon>Gnathifera</taxon>
        <taxon>Rotifera</taxon>
        <taxon>Eurotatoria</taxon>
        <taxon>Bdelloidea</taxon>
        <taxon>Philodinida</taxon>
        <taxon>Philodinidae</taxon>
        <taxon>Rotaria</taxon>
    </lineage>
</organism>
<gene>
    <name evidence="2" type="ORF">PYM288_LOCUS18590</name>
</gene>